<sequence length="134" mass="15453">MACPQTNQGARTSMEEDIEDRSEERHRAYEREAIKVLRQAHDHFRDTLDATMFQDALRFALDADNAISRCSRRDCRMAKACQTRVRDGEPLDCGAGIPEETLVLAAKLAIFGHMAWFKRWWHGIMNRGQKSDRS</sequence>
<keyword evidence="3" id="KW-1185">Reference proteome</keyword>
<accession>A0ABS5RZG0</accession>
<dbReference type="RefSeq" id="WP_213986068.1">
    <property type="nucleotide sequence ID" value="NZ_JAFMNX010000005.1"/>
</dbReference>
<evidence type="ECO:0000256" key="1">
    <source>
        <dbReference type="SAM" id="MobiDB-lite"/>
    </source>
</evidence>
<proteinExistence type="predicted"/>
<organism evidence="2 3">
    <name type="scientific">Tianweitania aestuarii</name>
    <dbReference type="NCBI Taxonomy" id="2814886"/>
    <lineage>
        <taxon>Bacteria</taxon>
        <taxon>Pseudomonadati</taxon>
        <taxon>Pseudomonadota</taxon>
        <taxon>Alphaproteobacteria</taxon>
        <taxon>Hyphomicrobiales</taxon>
        <taxon>Phyllobacteriaceae</taxon>
        <taxon>Tianweitania</taxon>
    </lineage>
</organism>
<evidence type="ECO:0000313" key="3">
    <source>
        <dbReference type="Proteomes" id="UP001297272"/>
    </source>
</evidence>
<reference evidence="2 3" key="1">
    <citation type="submission" date="2021-03" db="EMBL/GenBank/DDBJ databases">
        <title>Tianweitania aestuarii sp. nov., isolated from a tidal flat.</title>
        <authorList>
            <person name="Park S."/>
            <person name="Yoon J.-H."/>
        </authorList>
    </citation>
    <scope>NUCLEOTIDE SEQUENCE [LARGE SCALE GENOMIC DNA]</scope>
    <source>
        <strain evidence="2 3">BSSL-BM11</strain>
    </source>
</reference>
<dbReference type="Proteomes" id="UP001297272">
    <property type="component" value="Unassembled WGS sequence"/>
</dbReference>
<comment type="caution">
    <text evidence="2">The sequence shown here is derived from an EMBL/GenBank/DDBJ whole genome shotgun (WGS) entry which is preliminary data.</text>
</comment>
<feature type="region of interest" description="Disordered" evidence="1">
    <location>
        <begin position="1"/>
        <end position="25"/>
    </location>
</feature>
<gene>
    <name evidence="2" type="ORF">JYU29_17160</name>
</gene>
<dbReference type="EMBL" id="JAFMNX010000005">
    <property type="protein sequence ID" value="MBS9722425.1"/>
    <property type="molecule type" value="Genomic_DNA"/>
</dbReference>
<protein>
    <submittedName>
        <fullName evidence="2">Uncharacterized protein</fullName>
    </submittedName>
</protein>
<feature type="compositionally biased region" description="Polar residues" evidence="1">
    <location>
        <begin position="1"/>
        <end position="11"/>
    </location>
</feature>
<evidence type="ECO:0000313" key="2">
    <source>
        <dbReference type="EMBL" id="MBS9722425.1"/>
    </source>
</evidence>
<name>A0ABS5RZG0_9HYPH</name>